<sequence>MMRPHDLVRAAARRRAAGRPEPASPDQGRAILEFIFLGILLLLPLTYLVLTAARLQAASFSASLAGREAGRAFVTAASDDQGFARARAAASLAFTDFAFDDGAEVSVSCDGSPCLRPDGSVTSTASIEVRLPLVPDFIAAHVPASVTISSTHVASVDRFVAR</sequence>
<name>A0ABP5YVV1_9MICO</name>
<dbReference type="EMBL" id="BAAARE010000011">
    <property type="protein sequence ID" value="GAA2487893.1"/>
    <property type="molecule type" value="Genomic_DNA"/>
</dbReference>
<evidence type="ECO:0008006" key="4">
    <source>
        <dbReference type="Google" id="ProtNLM"/>
    </source>
</evidence>
<feature type="transmembrane region" description="Helical" evidence="1">
    <location>
        <begin position="30"/>
        <end position="50"/>
    </location>
</feature>
<gene>
    <name evidence="2" type="ORF">GCM10009858_27370</name>
</gene>
<keyword evidence="1" id="KW-0472">Membrane</keyword>
<protein>
    <recommendedName>
        <fullName evidence="4">Pilus assembly protein TadE</fullName>
    </recommendedName>
</protein>
<proteinExistence type="predicted"/>
<evidence type="ECO:0000313" key="3">
    <source>
        <dbReference type="Proteomes" id="UP001500730"/>
    </source>
</evidence>
<dbReference type="RefSeq" id="WP_344255480.1">
    <property type="nucleotide sequence ID" value="NZ_BAAARE010000011.1"/>
</dbReference>
<keyword evidence="1" id="KW-0812">Transmembrane</keyword>
<keyword evidence="1" id="KW-1133">Transmembrane helix</keyword>
<evidence type="ECO:0000313" key="2">
    <source>
        <dbReference type="EMBL" id="GAA2487893.1"/>
    </source>
</evidence>
<reference evidence="3" key="1">
    <citation type="journal article" date="2019" name="Int. J. Syst. Evol. Microbiol.">
        <title>The Global Catalogue of Microorganisms (GCM) 10K type strain sequencing project: providing services to taxonomists for standard genome sequencing and annotation.</title>
        <authorList>
            <consortium name="The Broad Institute Genomics Platform"/>
            <consortium name="The Broad Institute Genome Sequencing Center for Infectious Disease"/>
            <person name="Wu L."/>
            <person name="Ma J."/>
        </authorList>
    </citation>
    <scope>NUCLEOTIDE SEQUENCE [LARGE SCALE GENOMIC DNA]</scope>
    <source>
        <strain evidence="3">JCM 16259</strain>
    </source>
</reference>
<accession>A0ABP5YVV1</accession>
<dbReference type="Proteomes" id="UP001500730">
    <property type="component" value="Unassembled WGS sequence"/>
</dbReference>
<comment type="caution">
    <text evidence="2">The sequence shown here is derived from an EMBL/GenBank/DDBJ whole genome shotgun (WGS) entry which is preliminary data.</text>
</comment>
<evidence type="ECO:0000256" key="1">
    <source>
        <dbReference type="SAM" id="Phobius"/>
    </source>
</evidence>
<keyword evidence="3" id="KW-1185">Reference proteome</keyword>
<organism evidence="2 3">
    <name type="scientific">Terrabacter carboxydivorans</name>
    <dbReference type="NCBI Taxonomy" id="619730"/>
    <lineage>
        <taxon>Bacteria</taxon>
        <taxon>Bacillati</taxon>
        <taxon>Actinomycetota</taxon>
        <taxon>Actinomycetes</taxon>
        <taxon>Micrococcales</taxon>
        <taxon>Intrasporangiaceae</taxon>
        <taxon>Terrabacter</taxon>
    </lineage>
</organism>